<dbReference type="RefSeq" id="WP_246182508.1">
    <property type="nucleotide sequence ID" value="NZ_CABPSK010000002.1"/>
</dbReference>
<evidence type="ECO:0000313" key="3">
    <source>
        <dbReference type="EMBL" id="VVE02578.1"/>
    </source>
</evidence>
<dbReference type="GeneID" id="300404236"/>
<dbReference type="AlphaFoldDB" id="A0A5E4URH5"/>
<dbReference type="Gene3D" id="3.40.50.1820">
    <property type="entry name" value="alpha/beta hydrolase"/>
    <property type="match status" value="1"/>
</dbReference>
<accession>A0A5E4URH5</accession>
<dbReference type="GO" id="GO:0052689">
    <property type="term" value="F:carboxylic ester hydrolase activity"/>
    <property type="evidence" value="ECO:0007669"/>
    <property type="project" value="UniProtKB-ARBA"/>
</dbReference>
<keyword evidence="1 3" id="KW-0378">Hydrolase</keyword>
<evidence type="ECO:0000259" key="2">
    <source>
        <dbReference type="Pfam" id="PF00326"/>
    </source>
</evidence>
<evidence type="ECO:0000256" key="1">
    <source>
        <dbReference type="ARBA" id="ARBA00022801"/>
    </source>
</evidence>
<dbReference type="PANTHER" id="PTHR22946">
    <property type="entry name" value="DIENELACTONE HYDROLASE DOMAIN-CONTAINING PROTEIN-RELATED"/>
    <property type="match status" value="1"/>
</dbReference>
<keyword evidence="4" id="KW-1185">Reference proteome</keyword>
<dbReference type="PANTHER" id="PTHR22946:SF9">
    <property type="entry name" value="POLYKETIDE TRANSFERASE AF380"/>
    <property type="match status" value="1"/>
</dbReference>
<organism evidence="3 4">
    <name type="scientific">Pandoraea pneumonica</name>
    <dbReference type="NCBI Taxonomy" id="2508299"/>
    <lineage>
        <taxon>Bacteria</taxon>
        <taxon>Pseudomonadati</taxon>
        <taxon>Pseudomonadota</taxon>
        <taxon>Betaproteobacteria</taxon>
        <taxon>Burkholderiales</taxon>
        <taxon>Burkholderiaceae</taxon>
        <taxon>Pandoraea</taxon>
    </lineage>
</organism>
<sequence>MMVRSARITRFSARFSARFSVRFSVRYGARAVARCALMLAVVAGGWSAAAHAQEKVSIASLDTDNSGKPVMLDAYLFRATNANGPTPAVVFMHGCNGMLTRKGKIDSRELDWAHRFNALGYTVLAVDSFTSRGQASECRGGGDVRPSVERPRDAYGALRYLQQLPGIAPNRIALMGWSHGGGTVLFSVGPRGPGQASVATSAAVASAPVTAPDFAAAVAFLRAGATRRRRGRIG</sequence>
<dbReference type="SUPFAM" id="SSF53474">
    <property type="entry name" value="alpha/beta-Hydrolases"/>
    <property type="match status" value="1"/>
</dbReference>
<reference evidence="3 4" key="1">
    <citation type="submission" date="2019-08" db="EMBL/GenBank/DDBJ databases">
        <authorList>
            <person name="Peeters C."/>
        </authorList>
    </citation>
    <scope>NUCLEOTIDE SEQUENCE [LARGE SCALE GENOMIC DNA]</scope>
    <source>
        <strain evidence="3 4">LMG 31114</strain>
    </source>
</reference>
<dbReference type="InterPro" id="IPR050261">
    <property type="entry name" value="FrsA_esterase"/>
</dbReference>
<protein>
    <submittedName>
        <fullName evidence="3">Dienelactone hydrolase</fullName>
    </submittedName>
</protein>
<name>A0A5E4URH5_9BURK</name>
<evidence type="ECO:0000313" key="4">
    <source>
        <dbReference type="Proteomes" id="UP000366945"/>
    </source>
</evidence>
<dbReference type="EMBL" id="CABPSK010000002">
    <property type="protein sequence ID" value="VVE02578.1"/>
    <property type="molecule type" value="Genomic_DNA"/>
</dbReference>
<dbReference type="InterPro" id="IPR029058">
    <property type="entry name" value="AB_hydrolase_fold"/>
</dbReference>
<dbReference type="Proteomes" id="UP000366945">
    <property type="component" value="Unassembled WGS sequence"/>
</dbReference>
<dbReference type="InterPro" id="IPR001375">
    <property type="entry name" value="Peptidase_S9_cat"/>
</dbReference>
<proteinExistence type="predicted"/>
<dbReference type="Pfam" id="PF00326">
    <property type="entry name" value="Peptidase_S9"/>
    <property type="match status" value="1"/>
</dbReference>
<feature type="domain" description="Peptidase S9 prolyl oligopeptidase catalytic" evidence="2">
    <location>
        <begin position="116"/>
        <end position="191"/>
    </location>
</feature>
<gene>
    <name evidence="3" type="ORF">PPN31114_02200</name>
</gene>